<organism evidence="2 3">
    <name type="scientific">Ramazzottius varieornatus</name>
    <name type="common">Water bear</name>
    <name type="synonym">Tardigrade</name>
    <dbReference type="NCBI Taxonomy" id="947166"/>
    <lineage>
        <taxon>Eukaryota</taxon>
        <taxon>Metazoa</taxon>
        <taxon>Ecdysozoa</taxon>
        <taxon>Tardigrada</taxon>
        <taxon>Eutardigrada</taxon>
        <taxon>Parachela</taxon>
        <taxon>Hypsibioidea</taxon>
        <taxon>Ramazzottiidae</taxon>
        <taxon>Ramazzottius</taxon>
    </lineage>
</organism>
<feature type="compositionally biased region" description="Basic and acidic residues" evidence="1">
    <location>
        <begin position="36"/>
        <end position="49"/>
    </location>
</feature>
<gene>
    <name evidence="2" type="primary">RvY_05245-1</name>
    <name evidence="2" type="synonym">RvY_05245.1</name>
    <name evidence="2" type="ORF">RvY_05245</name>
</gene>
<sequence length="90" mass="9532">MAPPSPPPLPPSSDPGKLPNSPPAPPPAPSVSKTESANRTETKSADGKQRTALLDSIRGFKKDRLSATELPYGVLDGVWRHFAALVEYLG</sequence>
<evidence type="ECO:0000313" key="3">
    <source>
        <dbReference type="Proteomes" id="UP000186922"/>
    </source>
</evidence>
<feature type="compositionally biased region" description="Pro residues" evidence="1">
    <location>
        <begin position="20"/>
        <end position="29"/>
    </location>
</feature>
<name>A0A1D1UXH6_RAMVA</name>
<reference evidence="2 3" key="1">
    <citation type="journal article" date="2016" name="Nat. Commun.">
        <title>Extremotolerant tardigrade genome and improved radiotolerance of human cultured cells by tardigrade-unique protein.</title>
        <authorList>
            <person name="Hashimoto T."/>
            <person name="Horikawa D.D."/>
            <person name="Saito Y."/>
            <person name="Kuwahara H."/>
            <person name="Kozuka-Hata H."/>
            <person name="Shin-I T."/>
            <person name="Minakuchi Y."/>
            <person name="Ohishi K."/>
            <person name="Motoyama A."/>
            <person name="Aizu T."/>
            <person name="Enomoto A."/>
            <person name="Kondo K."/>
            <person name="Tanaka S."/>
            <person name="Hara Y."/>
            <person name="Koshikawa S."/>
            <person name="Sagara H."/>
            <person name="Miura T."/>
            <person name="Yokobori S."/>
            <person name="Miyagawa K."/>
            <person name="Suzuki Y."/>
            <person name="Kubo T."/>
            <person name="Oyama M."/>
            <person name="Kohara Y."/>
            <person name="Fujiyama A."/>
            <person name="Arakawa K."/>
            <person name="Katayama T."/>
            <person name="Toyoda A."/>
            <person name="Kunieda T."/>
        </authorList>
    </citation>
    <scope>NUCLEOTIDE SEQUENCE [LARGE SCALE GENOMIC DNA]</scope>
    <source>
        <strain evidence="2 3">YOKOZUNA-1</strain>
    </source>
</reference>
<feature type="compositionally biased region" description="Pro residues" evidence="1">
    <location>
        <begin position="1"/>
        <end position="13"/>
    </location>
</feature>
<comment type="caution">
    <text evidence="2">The sequence shown here is derived from an EMBL/GenBank/DDBJ whole genome shotgun (WGS) entry which is preliminary data.</text>
</comment>
<proteinExistence type="predicted"/>
<feature type="region of interest" description="Disordered" evidence="1">
    <location>
        <begin position="1"/>
        <end position="50"/>
    </location>
</feature>
<dbReference type="EMBL" id="BDGG01000002">
    <property type="protein sequence ID" value="GAU93280.1"/>
    <property type="molecule type" value="Genomic_DNA"/>
</dbReference>
<keyword evidence="3" id="KW-1185">Reference proteome</keyword>
<evidence type="ECO:0000313" key="2">
    <source>
        <dbReference type="EMBL" id="GAU93280.1"/>
    </source>
</evidence>
<accession>A0A1D1UXH6</accession>
<evidence type="ECO:0000256" key="1">
    <source>
        <dbReference type="SAM" id="MobiDB-lite"/>
    </source>
</evidence>
<dbReference type="AlphaFoldDB" id="A0A1D1UXH6"/>
<protein>
    <submittedName>
        <fullName evidence="2">Uncharacterized protein</fullName>
    </submittedName>
</protein>
<dbReference type="Proteomes" id="UP000186922">
    <property type="component" value="Unassembled WGS sequence"/>
</dbReference>